<dbReference type="Proteomes" id="UP000587527">
    <property type="component" value="Unassembled WGS sequence"/>
</dbReference>
<evidence type="ECO:0000313" key="1">
    <source>
        <dbReference type="EMBL" id="MBB5869501.1"/>
    </source>
</evidence>
<evidence type="ECO:0000313" key="2">
    <source>
        <dbReference type="Proteomes" id="UP000587527"/>
    </source>
</evidence>
<protein>
    <recommendedName>
        <fullName evidence="3">Integrase</fullName>
    </recommendedName>
</protein>
<proteinExistence type="predicted"/>
<comment type="caution">
    <text evidence="1">The sequence shown here is derived from an EMBL/GenBank/DDBJ whole genome shotgun (WGS) entry which is preliminary data.</text>
</comment>
<name>A0A841BRS2_9ACTN</name>
<sequence>MTIAGFLAHVIGHYTGHPEHRSAIGTPGEYARLRAQLGMS</sequence>
<organism evidence="1 2">
    <name type="scientific">Allocatelliglobosispora scoriae</name>
    <dbReference type="NCBI Taxonomy" id="643052"/>
    <lineage>
        <taxon>Bacteria</taxon>
        <taxon>Bacillati</taxon>
        <taxon>Actinomycetota</taxon>
        <taxon>Actinomycetes</taxon>
        <taxon>Micromonosporales</taxon>
        <taxon>Micromonosporaceae</taxon>
        <taxon>Allocatelliglobosispora</taxon>
    </lineage>
</organism>
<dbReference type="EMBL" id="JACHMN010000002">
    <property type="protein sequence ID" value="MBB5869501.1"/>
    <property type="molecule type" value="Genomic_DNA"/>
</dbReference>
<gene>
    <name evidence="1" type="ORF">F4553_002880</name>
</gene>
<keyword evidence="2" id="KW-1185">Reference proteome</keyword>
<evidence type="ECO:0008006" key="3">
    <source>
        <dbReference type="Google" id="ProtNLM"/>
    </source>
</evidence>
<accession>A0A841BRS2</accession>
<dbReference type="AlphaFoldDB" id="A0A841BRS2"/>
<dbReference type="RefSeq" id="WP_281395011.1">
    <property type="nucleotide sequence ID" value="NZ_JACHMN010000002.1"/>
</dbReference>
<reference evidence="1 2" key="1">
    <citation type="submission" date="2020-08" db="EMBL/GenBank/DDBJ databases">
        <title>Sequencing the genomes of 1000 actinobacteria strains.</title>
        <authorList>
            <person name="Klenk H.-P."/>
        </authorList>
    </citation>
    <scope>NUCLEOTIDE SEQUENCE [LARGE SCALE GENOMIC DNA]</scope>
    <source>
        <strain evidence="1 2">DSM 45362</strain>
    </source>
</reference>